<proteinExistence type="predicted"/>
<protein>
    <submittedName>
        <fullName evidence="2">Uncharacterized protein</fullName>
    </submittedName>
</protein>
<reference evidence="2" key="2">
    <citation type="submission" date="2025-08" db="UniProtKB">
        <authorList>
            <consortium name="Ensembl"/>
        </authorList>
    </citation>
    <scope>IDENTIFICATION</scope>
    <source>
        <strain evidence="2">broiler</strain>
    </source>
</reference>
<reference evidence="2" key="1">
    <citation type="submission" date="2020-11" db="EMBL/GenBank/DDBJ databases">
        <title>Gallus gallus (Chicken) genome, bGalGal1, GRCg7b, maternal haplotype autosomes + Z &amp; W.</title>
        <authorList>
            <person name="Warren W."/>
            <person name="Formenti G."/>
            <person name="Fedrigo O."/>
            <person name="Haase B."/>
            <person name="Mountcastle J."/>
            <person name="Balacco J."/>
            <person name="Tracey A."/>
            <person name="Schneider V."/>
            <person name="Okimoto R."/>
            <person name="Cheng H."/>
            <person name="Hawken R."/>
            <person name="Howe K."/>
            <person name="Jarvis E.D."/>
        </authorList>
    </citation>
    <scope>NUCLEOTIDE SEQUENCE [LARGE SCALE GENOMIC DNA]</scope>
    <source>
        <strain evidence="2">Broiler</strain>
    </source>
</reference>
<accession>A0A8V0YIZ0</accession>
<evidence type="ECO:0000313" key="3">
    <source>
        <dbReference type="Proteomes" id="UP000000539"/>
    </source>
</evidence>
<dbReference type="Proteomes" id="UP000000539">
    <property type="component" value="Chromosome 4"/>
</dbReference>
<reference evidence="2" key="3">
    <citation type="submission" date="2025-09" db="UniProtKB">
        <authorList>
            <consortium name="Ensembl"/>
        </authorList>
    </citation>
    <scope>IDENTIFICATION</scope>
    <source>
        <strain evidence="2">broiler</strain>
    </source>
</reference>
<organism evidence="2 3">
    <name type="scientific">Gallus gallus</name>
    <name type="common">Chicken</name>
    <dbReference type="NCBI Taxonomy" id="9031"/>
    <lineage>
        <taxon>Eukaryota</taxon>
        <taxon>Metazoa</taxon>
        <taxon>Chordata</taxon>
        <taxon>Craniata</taxon>
        <taxon>Vertebrata</taxon>
        <taxon>Euteleostomi</taxon>
        <taxon>Archelosauria</taxon>
        <taxon>Archosauria</taxon>
        <taxon>Dinosauria</taxon>
        <taxon>Saurischia</taxon>
        <taxon>Theropoda</taxon>
        <taxon>Coelurosauria</taxon>
        <taxon>Aves</taxon>
        <taxon>Neognathae</taxon>
        <taxon>Galloanserae</taxon>
        <taxon>Galliformes</taxon>
        <taxon>Phasianidae</taxon>
        <taxon>Phasianinae</taxon>
        <taxon>Gallus</taxon>
    </lineage>
</organism>
<keyword evidence="1" id="KW-1133">Transmembrane helix</keyword>
<name>A0A8V0YIZ0_CHICK</name>
<feature type="transmembrane region" description="Helical" evidence="1">
    <location>
        <begin position="104"/>
        <end position="125"/>
    </location>
</feature>
<keyword evidence="3" id="KW-1185">Reference proteome</keyword>
<keyword evidence="1" id="KW-0812">Transmembrane</keyword>
<evidence type="ECO:0000256" key="1">
    <source>
        <dbReference type="SAM" id="Phobius"/>
    </source>
</evidence>
<sequence length="128" mass="14580">SSVENVFTALLIHLQGTHLCKSYVICEEFSHCCMLKTTVFHKIPHELSLQGHMRALNHGKRLFLMLTFDADTCSRVLITTNASFLFPLWLSFCFTCILARDSSFLPLIFFLIALSGKPIISNLFVHCR</sequence>
<keyword evidence="1" id="KW-0472">Membrane</keyword>
<evidence type="ECO:0000313" key="2">
    <source>
        <dbReference type="Ensembl" id="ENSGALP00010016012.1"/>
    </source>
</evidence>
<dbReference type="Ensembl" id="ENSGALT00010027908.1">
    <property type="protein sequence ID" value="ENSGALP00010016012.1"/>
    <property type="gene ID" value="ENSGALG00010011666.1"/>
</dbReference>
<feature type="transmembrane region" description="Helical" evidence="1">
    <location>
        <begin position="76"/>
        <end position="98"/>
    </location>
</feature>
<dbReference type="AlphaFoldDB" id="A0A8V0YIZ0"/>